<evidence type="ECO:0000313" key="4">
    <source>
        <dbReference type="EMBL" id="CAH1793127.1"/>
    </source>
</evidence>
<evidence type="ECO:0000256" key="1">
    <source>
        <dbReference type="ARBA" id="ARBA00022473"/>
    </source>
</evidence>
<dbReference type="AlphaFoldDB" id="A0A8J1Y562"/>
<dbReference type="PROSITE" id="PS50297">
    <property type="entry name" value="ANK_REP_REGION"/>
    <property type="match status" value="2"/>
</dbReference>
<dbReference type="PANTHER" id="PTHR24179:SF21">
    <property type="entry name" value="MYOSIN BINDING SUBUNIT, ISOFORM O"/>
    <property type="match status" value="1"/>
</dbReference>
<dbReference type="OrthoDB" id="19014at2759"/>
<dbReference type="SMART" id="SM00248">
    <property type="entry name" value="ANK"/>
    <property type="match status" value="2"/>
</dbReference>
<organism evidence="4 5">
    <name type="scientific">Owenia fusiformis</name>
    <name type="common">Polychaete worm</name>
    <dbReference type="NCBI Taxonomy" id="6347"/>
    <lineage>
        <taxon>Eukaryota</taxon>
        <taxon>Metazoa</taxon>
        <taxon>Spiralia</taxon>
        <taxon>Lophotrochozoa</taxon>
        <taxon>Annelida</taxon>
        <taxon>Polychaeta</taxon>
        <taxon>Sedentaria</taxon>
        <taxon>Canalipalpata</taxon>
        <taxon>Sabellida</taxon>
        <taxon>Oweniida</taxon>
        <taxon>Oweniidae</taxon>
        <taxon>Owenia</taxon>
    </lineage>
</organism>
<dbReference type="PROSITE" id="PS50088">
    <property type="entry name" value="ANK_REPEAT"/>
    <property type="match status" value="2"/>
</dbReference>
<keyword evidence="1" id="KW-0217">Developmental protein</keyword>
<dbReference type="InterPro" id="IPR002110">
    <property type="entry name" value="Ankyrin_rpt"/>
</dbReference>
<dbReference type="GO" id="GO:0004857">
    <property type="term" value="F:enzyme inhibitor activity"/>
    <property type="evidence" value="ECO:0007669"/>
    <property type="project" value="TreeGrafter"/>
</dbReference>
<dbReference type="EMBL" id="CAIIXF020000008">
    <property type="protein sequence ID" value="CAH1793127.1"/>
    <property type="molecule type" value="Genomic_DNA"/>
</dbReference>
<proteinExistence type="inferred from homology"/>
<dbReference type="Proteomes" id="UP000749559">
    <property type="component" value="Unassembled WGS sequence"/>
</dbReference>
<evidence type="ECO:0000256" key="2">
    <source>
        <dbReference type="ARBA" id="ARBA00022737"/>
    </source>
</evidence>
<dbReference type="SUPFAM" id="SSF48403">
    <property type="entry name" value="Ankyrin repeat"/>
    <property type="match status" value="1"/>
</dbReference>
<evidence type="ECO:0000256" key="3">
    <source>
        <dbReference type="ARBA" id="ARBA00038386"/>
    </source>
</evidence>
<dbReference type="GO" id="GO:0005737">
    <property type="term" value="C:cytoplasm"/>
    <property type="evidence" value="ECO:0007669"/>
    <property type="project" value="TreeGrafter"/>
</dbReference>
<dbReference type="PANTHER" id="PTHR24179">
    <property type="entry name" value="PROTEIN PHOSPHATASE 1 REGULATORY SUBUNIT 12"/>
    <property type="match status" value="1"/>
</dbReference>
<evidence type="ECO:0000313" key="5">
    <source>
        <dbReference type="Proteomes" id="UP000749559"/>
    </source>
</evidence>
<gene>
    <name evidence="4" type="ORF">OFUS_LOCUS18015</name>
</gene>
<dbReference type="GO" id="GO:0019208">
    <property type="term" value="F:phosphatase regulator activity"/>
    <property type="evidence" value="ECO:0007669"/>
    <property type="project" value="TreeGrafter"/>
</dbReference>
<dbReference type="Gene3D" id="1.25.40.20">
    <property type="entry name" value="Ankyrin repeat-containing domain"/>
    <property type="match status" value="1"/>
</dbReference>
<comment type="caution">
    <text evidence="4">The sequence shown here is derived from an EMBL/GenBank/DDBJ whole genome shotgun (WGS) entry which is preliminary data.</text>
</comment>
<dbReference type="Pfam" id="PF12796">
    <property type="entry name" value="Ank_2"/>
    <property type="match status" value="1"/>
</dbReference>
<comment type="similarity">
    <text evidence="3">Belongs to the NRARP family.</text>
</comment>
<reference evidence="4" key="1">
    <citation type="submission" date="2022-03" db="EMBL/GenBank/DDBJ databases">
        <authorList>
            <person name="Martin C."/>
        </authorList>
    </citation>
    <scope>NUCLEOTIDE SEQUENCE</scope>
</reference>
<protein>
    <submittedName>
        <fullName evidence="4">Uncharacterized protein</fullName>
    </submittedName>
</protein>
<keyword evidence="5" id="KW-1185">Reference proteome</keyword>
<accession>A0A8J1Y562</accession>
<dbReference type="InterPro" id="IPR051226">
    <property type="entry name" value="PP1_Regulatory_Subunit"/>
</dbReference>
<sequence length="251" mass="27976">MALRRTSSSNSESNPEIASRNRKVSFPLAALFQSVVQDGDPEEIMKILKHKDYSPSCGGAAINVNETNHVGLTPLHHCVLNNNMDSVKIMLNHGATVNSRDINGFSPLHTASAAGFVQVASMLICFGADVFERTNDGDLPIDLAKDAATSQLFNAVMIEQLHRKLMFSGLTKYYSLEAFSFIKQTVSYIIRLLMRTWIYFNAKLQQWLSRETIINCDDYKSNINLPQKPFVSHSIKEDETNESPTKNGSVS</sequence>
<dbReference type="InterPro" id="IPR036770">
    <property type="entry name" value="Ankyrin_rpt-contain_sf"/>
</dbReference>
<name>A0A8J1Y562_OWEFU</name>
<keyword evidence="2" id="KW-0677">Repeat</keyword>